<evidence type="ECO:0000256" key="2">
    <source>
        <dbReference type="SAM" id="MobiDB-lite"/>
    </source>
</evidence>
<name>A0A166NI30_9HYPO</name>
<evidence type="ECO:0000313" key="5">
    <source>
        <dbReference type="Proteomes" id="UP000078544"/>
    </source>
</evidence>
<sequence>MGSGHGLDTELESFRRQWLSEVRTKQGEHHAQRPGQPSGASSSAGHPVVAASSRKSTLQPPSATNSRQQTALEDEEDEALSGRVFEEGPGSLSRSVDDNGKTPEKELVSALDHYEEAMAKEAEGNMGDSLKLYRKAYRLDNRVDRTYREKHFPHGPQPSKPAPIQSSSAKAALPASEEPVQKAGDPVAISISELIASFAGFQIEPAPPEIEGDPLPPCPIAHLPGELLVHIMRDVAATDVGDFVRLSRVCKTFAFIVASEDGIWRVVALGNRFGFAGMHYHWNRSLEWGDIDHADEPAEDGTVVGYREFCDRAAKQHTSVTHSLVPRPFSSWRQMFRSRPRIRFNGCYISTVNYIRTGQASTNQATWGGSPIHIVTYYRYLRFFRDGTAVSLLTTIEPSGVVHHLTRALLTLHRDKTHADVPSEVLQKSYRARWRLSTVTESHVGGVEGDGSREGDLTVETESHDPKYMFRMDLSLRTAGKGARNNKLVWRSHFSYNKLTDDWAEFTLKHDKAFFFSRVASYAFGE</sequence>
<dbReference type="GO" id="GO:0031146">
    <property type="term" value="P:SCF-dependent proteasomal ubiquitin-dependent protein catabolic process"/>
    <property type="evidence" value="ECO:0007669"/>
    <property type="project" value="TreeGrafter"/>
</dbReference>
<feature type="compositionally biased region" description="Low complexity" evidence="2">
    <location>
        <begin position="37"/>
        <end position="53"/>
    </location>
</feature>
<keyword evidence="5" id="KW-1185">Reference proteome</keyword>
<dbReference type="Pfam" id="PF12937">
    <property type="entry name" value="F-box-like"/>
    <property type="match status" value="1"/>
</dbReference>
<dbReference type="Proteomes" id="UP000078544">
    <property type="component" value="Unassembled WGS sequence"/>
</dbReference>
<dbReference type="Gene3D" id="1.20.1280.50">
    <property type="match status" value="1"/>
</dbReference>
<dbReference type="OrthoDB" id="2117972at2759"/>
<dbReference type="InterPro" id="IPR036047">
    <property type="entry name" value="F-box-like_dom_sf"/>
</dbReference>
<protein>
    <submittedName>
        <fullName evidence="4">F-box domain containing protein</fullName>
    </submittedName>
</protein>
<dbReference type="InterPro" id="IPR045464">
    <property type="entry name" value="Hrt3/FBXO9_C"/>
</dbReference>
<dbReference type="GO" id="GO:0019005">
    <property type="term" value="C:SCF ubiquitin ligase complex"/>
    <property type="evidence" value="ECO:0007669"/>
    <property type="project" value="TreeGrafter"/>
</dbReference>
<dbReference type="PANTHER" id="PTHR12874:SF9">
    <property type="entry name" value="F-BOX ONLY PROTEIN 48"/>
    <property type="match status" value="1"/>
</dbReference>
<feature type="region of interest" description="Disordered" evidence="2">
    <location>
        <begin position="18"/>
        <end position="105"/>
    </location>
</feature>
<dbReference type="SUPFAM" id="SSF81383">
    <property type="entry name" value="F-box domain"/>
    <property type="match status" value="1"/>
</dbReference>
<feature type="compositionally biased region" description="Polar residues" evidence="2">
    <location>
        <begin position="54"/>
        <end position="71"/>
    </location>
</feature>
<dbReference type="Pfam" id="PF19270">
    <property type="entry name" value="FBO_C"/>
    <property type="match status" value="1"/>
</dbReference>
<keyword evidence="1" id="KW-0833">Ubl conjugation pathway</keyword>
<dbReference type="STRING" id="1081109.A0A166NI30"/>
<evidence type="ECO:0000256" key="1">
    <source>
        <dbReference type="ARBA" id="ARBA00022786"/>
    </source>
</evidence>
<dbReference type="GO" id="GO:0005737">
    <property type="term" value="C:cytoplasm"/>
    <property type="evidence" value="ECO:0007669"/>
    <property type="project" value="TreeGrafter"/>
</dbReference>
<evidence type="ECO:0000259" key="3">
    <source>
        <dbReference type="PROSITE" id="PS50181"/>
    </source>
</evidence>
<feature type="domain" description="F-box" evidence="3">
    <location>
        <begin position="217"/>
        <end position="267"/>
    </location>
</feature>
<dbReference type="PROSITE" id="PS50181">
    <property type="entry name" value="FBOX"/>
    <property type="match status" value="1"/>
</dbReference>
<proteinExistence type="predicted"/>
<reference evidence="4 5" key="1">
    <citation type="journal article" date="2016" name="Genome Biol. Evol.">
        <title>Divergent and convergent evolution of fungal pathogenicity.</title>
        <authorList>
            <person name="Shang Y."/>
            <person name="Xiao G."/>
            <person name="Zheng P."/>
            <person name="Cen K."/>
            <person name="Zhan S."/>
            <person name="Wang C."/>
        </authorList>
    </citation>
    <scope>NUCLEOTIDE SEQUENCE [LARGE SCALE GENOMIC DNA]</scope>
    <source>
        <strain evidence="4 5">RCEF 2490</strain>
    </source>
</reference>
<evidence type="ECO:0000313" key="4">
    <source>
        <dbReference type="EMBL" id="KZZ90170.1"/>
    </source>
</evidence>
<dbReference type="EMBL" id="AZGY01000022">
    <property type="protein sequence ID" value="KZZ90170.1"/>
    <property type="molecule type" value="Genomic_DNA"/>
</dbReference>
<organism evidence="4 5">
    <name type="scientific">Moelleriella libera RCEF 2490</name>
    <dbReference type="NCBI Taxonomy" id="1081109"/>
    <lineage>
        <taxon>Eukaryota</taxon>
        <taxon>Fungi</taxon>
        <taxon>Dikarya</taxon>
        <taxon>Ascomycota</taxon>
        <taxon>Pezizomycotina</taxon>
        <taxon>Sordariomycetes</taxon>
        <taxon>Hypocreomycetidae</taxon>
        <taxon>Hypocreales</taxon>
        <taxon>Clavicipitaceae</taxon>
        <taxon>Moelleriella</taxon>
    </lineage>
</organism>
<feature type="region of interest" description="Disordered" evidence="2">
    <location>
        <begin position="149"/>
        <end position="180"/>
    </location>
</feature>
<gene>
    <name evidence="4" type="ORF">AAL_07271</name>
</gene>
<dbReference type="PANTHER" id="PTHR12874">
    <property type="entry name" value="F-BOX ONLY PROTEIN 48-RELATED"/>
    <property type="match status" value="1"/>
</dbReference>
<accession>A0A166NI30</accession>
<feature type="compositionally biased region" description="Basic and acidic residues" evidence="2">
    <location>
        <begin position="95"/>
        <end position="105"/>
    </location>
</feature>
<dbReference type="InterPro" id="IPR001810">
    <property type="entry name" value="F-box_dom"/>
</dbReference>
<comment type="caution">
    <text evidence="4">The sequence shown here is derived from an EMBL/GenBank/DDBJ whole genome shotgun (WGS) entry which is preliminary data.</text>
</comment>
<dbReference type="AlphaFoldDB" id="A0A166NI30"/>
<feature type="compositionally biased region" description="Basic and acidic residues" evidence="2">
    <location>
        <begin position="22"/>
        <end position="31"/>
    </location>
</feature>